<dbReference type="RefSeq" id="WP_003386498.1">
    <property type="nucleotide sequence ID" value="NZ_APBN01000001.1"/>
</dbReference>
<dbReference type="Proteomes" id="UP000012081">
    <property type="component" value="Unassembled WGS sequence"/>
</dbReference>
<dbReference type="AlphaFoldDB" id="M8DM46"/>
<dbReference type="InterPro" id="IPR027417">
    <property type="entry name" value="P-loop_NTPase"/>
</dbReference>
<sequence length="686" mass="77157">MNRAALRIDRAPFVSFETVLQREGTSFTLTILRDYESLARKAIETTWPNVTITNVTDPFGERPALTATLGLHYHYMFAIRVDRRENSFLASLLETVRAMEADDSVYVQTLAVPAERDWYEGATQAYERFKAGEMPQKLALNKRTAGRTALKVATKTVLGAISVVTELMTGEEPEPINIDGGERAAILREGKLRSETLAKTRGDAYDVVVRIGVVCSDRARATAIMRMVTMAFRELDGDNYFTANETAADRTWRKMRERTMGIRLQRDYLSIAEVSRLYLLPTRPLQERYGIDAIKQLETGVPAEITAGGLRFGSVKHKGAEIPVYMPTDDHDTLCLPRVIIGGMGSGKTTAGARLLIEAVRNGFGGLAIDPAKGQIGDMVTAALGNDRVTRIRIDGATPFSLDFCEVNRSPRARNRLANAIISFFNTATDEAGAQTARYLRAAIFGMRSSRLSEIMRIFEEDEYRADCIAEMRPGMHRTTLEDYGRMTDGKRAQILAPIYNRLDTILGDEYLAECFESDRSIDMVALMSERRAVVIDVPKSVLGAESVDLIVNLLAIKADLAMVLREEADQFPFFLIYDEPHQFLRSARTWKSAAVESRKWRVGYVWMFHSWEQIPGDLAEIVRSAGPHYTVFRASKKTFRELAEELAPFTVEDYVRMPRYHALNMLRVGDEQHCVVMARMCNISR</sequence>
<evidence type="ECO:0000313" key="2">
    <source>
        <dbReference type="Proteomes" id="UP000012081"/>
    </source>
</evidence>
<name>M8DM46_9BACL</name>
<dbReference type="SUPFAM" id="SSF52540">
    <property type="entry name" value="P-loop containing nucleoside triphosphate hydrolases"/>
    <property type="match status" value="1"/>
</dbReference>
<reference evidence="1 2" key="1">
    <citation type="submission" date="2013-03" db="EMBL/GenBank/DDBJ databases">
        <title>Assembly of a new bacterial strain Brevibacillus borstelensis AK1.</title>
        <authorList>
            <person name="Rajan I."/>
            <person name="PoliReddy D."/>
            <person name="Sugumar T."/>
            <person name="Rathinam K."/>
            <person name="Alqarawi S."/>
            <person name="Khalil A.B."/>
            <person name="Sivakumar N."/>
        </authorList>
    </citation>
    <scope>NUCLEOTIDE SEQUENCE [LARGE SCALE GENOMIC DNA]</scope>
    <source>
        <strain evidence="1 2">AK1</strain>
    </source>
</reference>
<dbReference type="STRING" id="1300222.I532_03775"/>
<proteinExistence type="predicted"/>
<comment type="caution">
    <text evidence="1">The sequence shown here is derived from an EMBL/GenBank/DDBJ whole genome shotgun (WGS) entry which is preliminary data.</text>
</comment>
<keyword evidence="2" id="KW-1185">Reference proteome</keyword>
<dbReference type="EMBL" id="APBN01000001">
    <property type="protein sequence ID" value="EMT54693.1"/>
    <property type="molecule type" value="Genomic_DNA"/>
</dbReference>
<dbReference type="OrthoDB" id="1749414at2"/>
<evidence type="ECO:0008006" key="3">
    <source>
        <dbReference type="Google" id="ProtNLM"/>
    </source>
</evidence>
<evidence type="ECO:0000313" key="1">
    <source>
        <dbReference type="EMBL" id="EMT54693.1"/>
    </source>
</evidence>
<accession>M8DM46</accession>
<gene>
    <name evidence="1" type="ORF">I532_03775</name>
</gene>
<organism evidence="1 2">
    <name type="scientific">Brevibacillus borstelensis AK1</name>
    <dbReference type="NCBI Taxonomy" id="1300222"/>
    <lineage>
        <taxon>Bacteria</taxon>
        <taxon>Bacillati</taxon>
        <taxon>Bacillota</taxon>
        <taxon>Bacilli</taxon>
        <taxon>Bacillales</taxon>
        <taxon>Paenibacillaceae</taxon>
        <taxon>Brevibacillus</taxon>
    </lineage>
</organism>
<protein>
    <recommendedName>
        <fullName evidence="3">Helicase HerA central domain-containing protein</fullName>
    </recommendedName>
</protein>
<dbReference type="PATRIC" id="fig|1300222.3.peg.797"/>